<protein>
    <recommendedName>
        <fullName evidence="3">Sarcosine oxidase subunit gamma</fullName>
    </recommendedName>
</protein>
<dbReference type="AlphaFoldDB" id="A0A086XU54"/>
<comment type="caution">
    <text evidence="1">The sequence shown here is derived from an EMBL/GenBank/DDBJ whole genome shotgun (WGS) entry which is preliminary data.</text>
</comment>
<dbReference type="RefSeq" id="WP_036638210.1">
    <property type="nucleotide sequence ID" value="NZ_JFZB01000022.1"/>
</dbReference>
<dbReference type="Pfam" id="PF04268">
    <property type="entry name" value="SoxG"/>
    <property type="match status" value="1"/>
</dbReference>
<evidence type="ECO:0000313" key="2">
    <source>
        <dbReference type="Proteomes" id="UP000028824"/>
    </source>
</evidence>
<evidence type="ECO:0000313" key="1">
    <source>
        <dbReference type="EMBL" id="KFI25554.1"/>
    </source>
</evidence>
<dbReference type="eggNOG" id="COG4583">
    <property type="taxonomic scope" value="Bacteria"/>
</dbReference>
<organism evidence="1 2">
    <name type="scientific">Paenirhodobacter enshiensis</name>
    <dbReference type="NCBI Taxonomy" id="1105367"/>
    <lineage>
        <taxon>Bacteria</taxon>
        <taxon>Pseudomonadati</taxon>
        <taxon>Pseudomonadota</taxon>
        <taxon>Alphaproteobacteria</taxon>
        <taxon>Rhodobacterales</taxon>
        <taxon>Rhodobacter group</taxon>
        <taxon>Paenirhodobacter</taxon>
    </lineage>
</organism>
<dbReference type="Gene3D" id="3.30.70.1520">
    <property type="entry name" value="Heterotetrameric sarcosine oxidase"/>
    <property type="match status" value="1"/>
</dbReference>
<reference evidence="1 2" key="1">
    <citation type="submission" date="2014-03" db="EMBL/GenBank/DDBJ databases">
        <title>Genome of Paenirhodobacter enshiensis DW2-9.</title>
        <authorList>
            <person name="Wang D."/>
            <person name="Wang G."/>
        </authorList>
    </citation>
    <scope>NUCLEOTIDE SEQUENCE [LARGE SCALE GENOMIC DNA]</scope>
    <source>
        <strain evidence="1 2">DW2-9</strain>
    </source>
</reference>
<keyword evidence="2" id="KW-1185">Reference proteome</keyword>
<accession>A0A086XU54</accession>
<dbReference type="InterPro" id="IPR027266">
    <property type="entry name" value="TrmE/GcvT-like"/>
</dbReference>
<proteinExistence type="predicted"/>
<name>A0A086XU54_9RHOB</name>
<sequence length="183" mass="19263">MSEAVSALKGESHTGFATVAEAGLTGMVTIRADLGSKTLADALGPMGLSVPGLRGVVAADGRSLAWMSPDELMLFCGYDEAPKIAADLTAAFGGEHSLVVNVSDMRSLFVVSGAKGDEVLMKLCPVDMATLPQMEMRRTRAAQTGVAFWRSGPGEIRLICFRSVAGYMMGLLEVSSRRGGEIF</sequence>
<dbReference type="STRING" id="1105367.CG50_05025"/>
<dbReference type="EMBL" id="JFZB01000022">
    <property type="protein sequence ID" value="KFI25554.1"/>
    <property type="molecule type" value="Genomic_DNA"/>
</dbReference>
<evidence type="ECO:0008006" key="3">
    <source>
        <dbReference type="Google" id="ProtNLM"/>
    </source>
</evidence>
<dbReference type="Proteomes" id="UP000028824">
    <property type="component" value="Unassembled WGS sequence"/>
</dbReference>
<dbReference type="Gene3D" id="3.30.1360.120">
    <property type="entry name" value="Probable tRNA modification gtpase trme, domain 1"/>
    <property type="match status" value="1"/>
</dbReference>
<dbReference type="InterPro" id="IPR007375">
    <property type="entry name" value="SoxG"/>
</dbReference>
<dbReference type="SUPFAM" id="SSF103025">
    <property type="entry name" value="Folate-binding domain"/>
    <property type="match status" value="1"/>
</dbReference>
<gene>
    <name evidence="1" type="ORF">CG50_05025</name>
</gene>
<dbReference type="OrthoDB" id="9814782at2"/>